<dbReference type="AlphaFoldDB" id="A0A8B0SI87"/>
<accession>A0A8B0SI87</accession>
<keyword evidence="1" id="KW-0472">Membrane</keyword>
<organism evidence="2">
    <name type="scientific">Thiothrix fructosivorans</name>
    <dbReference type="NCBI Taxonomy" id="111770"/>
    <lineage>
        <taxon>Bacteria</taxon>
        <taxon>Pseudomonadati</taxon>
        <taxon>Pseudomonadota</taxon>
        <taxon>Gammaproteobacteria</taxon>
        <taxon>Thiotrichales</taxon>
        <taxon>Thiotrichaceae</taxon>
        <taxon>Thiothrix</taxon>
    </lineage>
</organism>
<evidence type="ECO:0000313" key="2">
    <source>
        <dbReference type="EMBL" id="QTX10170.1"/>
    </source>
</evidence>
<keyword evidence="1" id="KW-1133">Transmembrane helix</keyword>
<gene>
    <name evidence="2" type="ORF">J1836_016480</name>
</gene>
<sequence length="89" mass="10542">MYQDWKQWARFAYSAFNLFIVWRLTQPWVINLYSELEIPGYVQVSLFVIAAGLVFPTKQRFDWDDDGDVFQVRIGVFVSWLAWAASFLP</sequence>
<feature type="transmembrane region" description="Helical" evidence="1">
    <location>
        <begin position="40"/>
        <end position="57"/>
    </location>
</feature>
<proteinExistence type="predicted"/>
<dbReference type="EMBL" id="CP072748">
    <property type="protein sequence ID" value="QTX10170.1"/>
    <property type="molecule type" value="Genomic_DNA"/>
</dbReference>
<protein>
    <submittedName>
        <fullName evidence="2">Uncharacterized protein</fullName>
    </submittedName>
</protein>
<name>A0A8B0SI87_9GAMM</name>
<feature type="transmembrane region" description="Helical" evidence="1">
    <location>
        <begin position="12"/>
        <end position="34"/>
    </location>
</feature>
<evidence type="ECO:0000256" key="1">
    <source>
        <dbReference type="SAM" id="Phobius"/>
    </source>
</evidence>
<feature type="transmembrane region" description="Helical" evidence="1">
    <location>
        <begin position="69"/>
        <end position="88"/>
    </location>
</feature>
<keyword evidence="1" id="KW-0812">Transmembrane</keyword>
<reference evidence="2" key="1">
    <citation type="submission" date="2021-04" db="EMBL/GenBank/DDBJ databases">
        <title>Complete Genome and methylome analysis of Thiothrix fructosivorans ATCC 49748.</title>
        <authorList>
            <person name="Fomenkov A."/>
            <person name="Sun L."/>
            <person name="Vincze T."/>
            <person name="Grabovich M.Y."/>
            <person name="Roberts R.J."/>
        </authorList>
    </citation>
    <scope>NUCLEOTIDE SEQUENCE</scope>
    <source>
        <strain evidence="2">ATCC 49748</strain>
    </source>
</reference>